<gene>
    <name evidence="2" type="ORF">DEBURN_LOCUS3860</name>
</gene>
<dbReference type="Proteomes" id="UP000789706">
    <property type="component" value="Unassembled WGS sequence"/>
</dbReference>
<keyword evidence="1" id="KW-0732">Signal</keyword>
<protein>
    <submittedName>
        <fullName evidence="2">5254_t:CDS:1</fullName>
    </submittedName>
</protein>
<sequence length="222" mass="24701">MVFIKFNKKLLLISILLISLSLISPSSAQSDDNSLSEKCSEAYDYVLDSPELAKCFPPDIEDDDGQLTDKEQQILVPDFDSYCNETKCSDTFLNEMSQILKNNCSQELANNDAKITPKDQLCTYCNKVIANVIVDFEKSHPEIKNQMVNSTEVITIENKCEKTFFDDKIYITTTSAPINTATASTGPNLSTDISKPTEAKFTTSSAANSSFKPFSYTYSIII</sequence>
<accession>A0A9N8Z9C9</accession>
<evidence type="ECO:0000313" key="3">
    <source>
        <dbReference type="Proteomes" id="UP000789706"/>
    </source>
</evidence>
<dbReference type="EMBL" id="CAJVPK010000259">
    <property type="protein sequence ID" value="CAG8484876.1"/>
    <property type="molecule type" value="Genomic_DNA"/>
</dbReference>
<organism evidence="2 3">
    <name type="scientific">Diversispora eburnea</name>
    <dbReference type="NCBI Taxonomy" id="1213867"/>
    <lineage>
        <taxon>Eukaryota</taxon>
        <taxon>Fungi</taxon>
        <taxon>Fungi incertae sedis</taxon>
        <taxon>Mucoromycota</taxon>
        <taxon>Glomeromycotina</taxon>
        <taxon>Glomeromycetes</taxon>
        <taxon>Diversisporales</taxon>
        <taxon>Diversisporaceae</taxon>
        <taxon>Diversispora</taxon>
    </lineage>
</organism>
<dbReference type="OrthoDB" id="2536450at2759"/>
<reference evidence="2" key="1">
    <citation type="submission" date="2021-06" db="EMBL/GenBank/DDBJ databases">
        <authorList>
            <person name="Kallberg Y."/>
            <person name="Tangrot J."/>
            <person name="Rosling A."/>
        </authorList>
    </citation>
    <scope>NUCLEOTIDE SEQUENCE</scope>
    <source>
        <strain evidence="2">AZ414A</strain>
    </source>
</reference>
<name>A0A9N8Z9C9_9GLOM</name>
<feature type="non-terminal residue" evidence="2">
    <location>
        <position position="222"/>
    </location>
</feature>
<proteinExistence type="predicted"/>
<evidence type="ECO:0000256" key="1">
    <source>
        <dbReference type="SAM" id="SignalP"/>
    </source>
</evidence>
<feature type="signal peptide" evidence="1">
    <location>
        <begin position="1"/>
        <end position="28"/>
    </location>
</feature>
<keyword evidence="3" id="KW-1185">Reference proteome</keyword>
<comment type="caution">
    <text evidence="2">The sequence shown here is derived from an EMBL/GenBank/DDBJ whole genome shotgun (WGS) entry which is preliminary data.</text>
</comment>
<evidence type="ECO:0000313" key="2">
    <source>
        <dbReference type="EMBL" id="CAG8484876.1"/>
    </source>
</evidence>
<feature type="chain" id="PRO_5040279511" evidence="1">
    <location>
        <begin position="29"/>
        <end position="222"/>
    </location>
</feature>
<dbReference type="AlphaFoldDB" id="A0A9N8Z9C9"/>